<evidence type="ECO:0000256" key="5">
    <source>
        <dbReference type="ARBA" id="ARBA00023136"/>
    </source>
</evidence>
<sequence length="424" mass="44764">MHHPAVPCHDACCAPPGGPADLLTRARFLRQAGGVGLGLASAGLLAACGNSAAGGTGAATTALSTGDGSAASRTLRVGYLPITDATPLLVAHADGLYEEAGLDVPRPVLLRSWPALAEAFQAGKVDAVHILMPLALQLRFERQFPAKVVAWNHTNGSSLTVRPEIRDVEDLAGGIVAIPGWFSIHNIALQILLREAGLTILKTGEPSKADRSVKLIVMAPPDMPPALAEGAVAGYIVADPFNAAAEVKGIGRVLRFTGDIWRNHACCVVAVREDLLTKRPDVARAFVGSVVQAQAVARNDPAAAANTLTSKKYLPQPDPVVRWALTHGADPAYLRDGAIQHPDWKQPRIDFQGYPFPSYTEELVVRLRETVVDGDLSFLDALEPGRAHRELVDDTLVRAAIDAAGGPAAFGLPASLTRREEVAP</sequence>
<dbReference type="Gene3D" id="3.40.190.10">
    <property type="entry name" value="Periplasmic binding protein-like II"/>
    <property type="match status" value="2"/>
</dbReference>
<name>A0A6J4TV26_9ACTN</name>
<dbReference type="Pfam" id="PF13379">
    <property type="entry name" value="NMT1_2"/>
    <property type="match status" value="1"/>
</dbReference>
<keyword evidence="5" id="KW-0472">Membrane</keyword>
<evidence type="ECO:0000256" key="3">
    <source>
        <dbReference type="ARBA" id="ARBA00022475"/>
    </source>
</evidence>
<proteinExistence type="predicted"/>
<dbReference type="PANTHER" id="PTHR30024:SF43">
    <property type="entry name" value="BLL4572 PROTEIN"/>
    <property type="match status" value="1"/>
</dbReference>
<dbReference type="GO" id="GO:0005886">
    <property type="term" value="C:plasma membrane"/>
    <property type="evidence" value="ECO:0007669"/>
    <property type="project" value="UniProtKB-SubCell"/>
</dbReference>
<evidence type="ECO:0000256" key="1">
    <source>
        <dbReference type="ARBA" id="ARBA00004533"/>
    </source>
</evidence>
<dbReference type="PANTHER" id="PTHR30024">
    <property type="entry name" value="ALIPHATIC SULFONATES-BINDING PROTEIN-RELATED"/>
    <property type="match status" value="1"/>
</dbReference>
<dbReference type="InterPro" id="IPR044527">
    <property type="entry name" value="NrtA/CpmA_ABC-bd_dom"/>
</dbReference>
<keyword evidence="2" id="KW-0813">Transport</keyword>
<dbReference type="EMBL" id="CADCWC010000171">
    <property type="protein sequence ID" value="CAA9531779.1"/>
    <property type="molecule type" value="Genomic_DNA"/>
</dbReference>
<comment type="subcellular location">
    <subcellularLocation>
        <location evidence="1">Cell inner membrane</location>
    </subcellularLocation>
</comment>
<protein>
    <submittedName>
        <fullName evidence="6">ABC transporter, substrate-binding protein (Cluster 10, nitrate/sulfonate/bicarbonate)</fullName>
    </submittedName>
</protein>
<keyword evidence="4" id="KW-0997">Cell inner membrane</keyword>
<reference evidence="6" key="1">
    <citation type="submission" date="2020-02" db="EMBL/GenBank/DDBJ databases">
        <authorList>
            <person name="Meier V. D."/>
        </authorList>
    </citation>
    <scope>NUCLEOTIDE SEQUENCE</scope>
    <source>
        <strain evidence="6">AVDCRST_MAG79</strain>
    </source>
</reference>
<gene>
    <name evidence="6" type="ORF">AVDCRST_MAG79-989</name>
</gene>
<evidence type="ECO:0000313" key="6">
    <source>
        <dbReference type="EMBL" id="CAA9531779.1"/>
    </source>
</evidence>
<accession>A0A6J4TV26</accession>
<evidence type="ECO:0000256" key="2">
    <source>
        <dbReference type="ARBA" id="ARBA00022448"/>
    </source>
</evidence>
<dbReference type="SUPFAM" id="SSF53850">
    <property type="entry name" value="Periplasmic binding protein-like II"/>
    <property type="match status" value="1"/>
</dbReference>
<evidence type="ECO:0000256" key="4">
    <source>
        <dbReference type="ARBA" id="ARBA00022519"/>
    </source>
</evidence>
<keyword evidence="3" id="KW-1003">Cell membrane</keyword>
<dbReference type="CDD" id="cd13553">
    <property type="entry name" value="PBP2_NrtA_CpmA_like"/>
    <property type="match status" value="1"/>
</dbReference>
<dbReference type="AlphaFoldDB" id="A0A6J4TV26"/>
<organism evidence="6">
    <name type="scientific">uncultured Thermoleophilia bacterium</name>
    <dbReference type="NCBI Taxonomy" id="1497501"/>
    <lineage>
        <taxon>Bacteria</taxon>
        <taxon>Bacillati</taxon>
        <taxon>Actinomycetota</taxon>
        <taxon>Thermoleophilia</taxon>
        <taxon>environmental samples</taxon>
    </lineage>
</organism>